<protein>
    <submittedName>
        <fullName evidence="2">Uncharacterized protein</fullName>
    </submittedName>
</protein>
<keyword evidence="1" id="KW-0812">Transmembrane</keyword>
<feature type="transmembrane region" description="Helical" evidence="1">
    <location>
        <begin position="100"/>
        <end position="122"/>
    </location>
</feature>
<feature type="transmembrane region" description="Helical" evidence="1">
    <location>
        <begin position="42"/>
        <end position="60"/>
    </location>
</feature>
<evidence type="ECO:0000256" key="1">
    <source>
        <dbReference type="SAM" id="Phobius"/>
    </source>
</evidence>
<name>A0A6C0JAM1_9ZZZZ</name>
<sequence>MCLMCFDAECSKTGCKDIKYKRYFLPLIFIPATAIFPEVFNFYYFPLVVGFSAFILFWNFPKIVYYTVSRPLYYEDLFIDVKKLPNYDVSNKLKNKFQFILEWVLIITNTFLVAGLSDWWLYKTVDHLNMIEIVGITGGIIKMFQLVNNTISRIMLKILRKIIKKENKEFRQKQSQKIKELVNFKLTDQKNMVSESDDLELIEQKQPLPKRGRISTI</sequence>
<organism evidence="2">
    <name type="scientific">viral metagenome</name>
    <dbReference type="NCBI Taxonomy" id="1070528"/>
    <lineage>
        <taxon>unclassified sequences</taxon>
        <taxon>metagenomes</taxon>
        <taxon>organismal metagenomes</taxon>
    </lineage>
</organism>
<proteinExistence type="predicted"/>
<dbReference type="AlphaFoldDB" id="A0A6C0JAM1"/>
<feature type="transmembrane region" description="Helical" evidence="1">
    <location>
        <begin position="128"/>
        <end position="147"/>
    </location>
</feature>
<evidence type="ECO:0000313" key="2">
    <source>
        <dbReference type="EMBL" id="QHU02353.1"/>
    </source>
</evidence>
<accession>A0A6C0JAM1</accession>
<dbReference type="EMBL" id="MN740356">
    <property type="protein sequence ID" value="QHU02353.1"/>
    <property type="molecule type" value="Genomic_DNA"/>
</dbReference>
<reference evidence="2" key="1">
    <citation type="journal article" date="2020" name="Nature">
        <title>Giant virus diversity and host interactions through global metagenomics.</title>
        <authorList>
            <person name="Schulz F."/>
            <person name="Roux S."/>
            <person name="Paez-Espino D."/>
            <person name="Jungbluth S."/>
            <person name="Walsh D.A."/>
            <person name="Denef V.J."/>
            <person name="McMahon K.D."/>
            <person name="Konstantinidis K.T."/>
            <person name="Eloe-Fadrosh E.A."/>
            <person name="Kyrpides N.C."/>
            <person name="Woyke T."/>
        </authorList>
    </citation>
    <scope>NUCLEOTIDE SEQUENCE</scope>
    <source>
        <strain evidence="2">GVMAG-M-3300025880-75</strain>
    </source>
</reference>
<feature type="transmembrane region" description="Helical" evidence="1">
    <location>
        <begin position="20"/>
        <end position="36"/>
    </location>
</feature>
<keyword evidence="1" id="KW-0472">Membrane</keyword>
<keyword evidence="1" id="KW-1133">Transmembrane helix</keyword>